<proteinExistence type="predicted"/>
<dbReference type="Pfam" id="PF04186">
    <property type="entry name" value="FxsA"/>
    <property type="match status" value="1"/>
</dbReference>
<accession>A0A7W3N1I1</accession>
<keyword evidence="1" id="KW-0472">Membrane</keyword>
<reference evidence="2 3" key="1">
    <citation type="submission" date="2020-08" db="EMBL/GenBank/DDBJ databases">
        <title>Sequencing the genomes of 1000 actinobacteria strains.</title>
        <authorList>
            <person name="Klenk H.-P."/>
        </authorList>
    </citation>
    <scope>NUCLEOTIDE SEQUENCE [LARGE SCALE GENOMIC DNA]</scope>
    <source>
        <strain evidence="2 3">DSM 45823</strain>
    </source>
</reference>
<dbReference type="InterPro" id="IPR007313">
    <property type="entry name" value="FxsA"/>
</dbReference>
<feature type="transmembrane region" description="Helical" evidence="1">
    <location>
        <begin position="27"/>
        <end position="48"/>
    </location>
</feature>
<evidence type="ECO:0000313" key="2">
    <source>
        <dbReference type="EMBL" id="MBA9005811.1"/>
    </source>
</evidence>
<feature type="transmembrane region" description="Helical" evidence="1">
    <location>
        <begin position="73"/>
        <end position="92"/>
    </location>
</feature>
<evidence type="ECO:0000256" key="1">
    <source>
        <dbReference type="SAM" id="Phobius"/>
    </source>
</evidence>
<sequence length="164" mass="17985">MLPLLMFLAFLLVPVLEIYLILQVGSLIGGWATVALLLAVSVLGAWVVRREGRRAWRALTETFGRGQVPERELADAALVLVGGVLLLTPGFVTDLVGLAFVLPFTRPLVRRLLVLYATRRVRAAERRLAEQGVMPGMFPPGMHVPADRPDAQGPVIRGEVIRED</sequence>
<keyword evidence="3" id="KW-1185">Reference proteome</keyword>
<dbReference type="AlphaFoldDB" id="A0A7W3N1I1"/>
<dbReference type="PANTHER" id="PTHR35335">
    <property type="entry name" value="UPF0716 PROTEIN FXSA"/>
    <property type="match status" value="1"/>
</dbReference>
<comment type="caution">
    <text evidence="2">The sequence shown here is derived from an EMBL/GenBank/DDBJ whole genome shotgun (WGS) entry which is preliminary data.</text>
</comment>
<gene>
    <name evidence="2" type="ORF">HNR21_004693</name>
</gene>
<dbReference type="RefSeq" id="WP_119730555.1">
    <property type="nucleotide sequence ID" value="NZ_JACJII010000001.1"/>
</dbReference>
<name>A0A7W3N1I1_9ACTN</name>
<dbReference type="GO" id="GO:0016020">
    <property type="term" value="C:membrane"/>
    <property type="evidence" value="ECO:0007669"/>
    <property type="project" value="InterPro"/>
</dbReference>
<keyword evidence="1" id="KW-0812">Transmembrane</keyword>
<evidence type="ECO:0000313" key="3">
    <source>
        <dbReference type="Proteomes" id="UP000539313"/>
    </source>
</evidence>
<organism evidence="2 3">
    <name type="scientific">Thermomonospora cellulosilytica</name>
    <dbReference type="NCBI Taxonomy" id="1411118"/>
    <lineage>
        <taxon>Bacteria</taxon>
        <taxon>Bacillati</taxon>
        <taxon>Actinomycetota</taxon>
        <taxon>Actinomycetes</taxon>
        <taxon>Streptosporangiales</taxon>
        <taxon>Thermomonosporaceae</taxon>
        <taxon>Thermomonospora</taxon>
    </lineage>
</organism>
<dbReference type="NCBIfam" id="NF008528">
    <property type="entry name" value="PRK11463.1-2"/>
    <property type="match status" value="1"/>
</dbReference>
<dbReference type="Proteomes" id="UP000539313">
    <property type="component" value="Unassembled WGS sequence"/>
</dbReference>
<keyword evidence="1" id="KW-1133">Transmembrane helix</keyword>
<dbReference type="EMBL" id="JACJII010000001">
    <property type="protein sequence ID" value="MBA9005811.1"/>
    <property type="molecule type" value="Genomic_DNA"/>
</dbReference>
<protein>
    <submittedName>
        <fullName evidence="2">UPF0716 protein FxsA</fullName>
    </submittedName>
</protein>
<dbReference type="PANTHER" id="PTHR35335:SF1">
    <property type="entry name" value="UPF0716 PROTEIN FXSA"/>
    <property type="match status" value="1"/>
</dbReference>